<feature type="domain" description="Ig-like" evidence="11">
    <location>
        <begin position="488"/>
        <end position="581"/>
    </location>
</feature>
<feature type="domain" description="Ig-like" evidence="11">
    <location>
        <begin position="280"/>
        <end position="387"/>
    </location>
</feature>
<sequence length="843" mass="97370">MCYLLRRSKWLKAINCWFTCLMVALLLIRATDHSIINNLDDGLNQYPSHTKEWVTLPDWIAIKRKRYTLHQMDEPEFVGMIPNLTVSVGRDAKFPCIVNNLDTYRVGWIRNEDKSILTIQHQVVTRNSRISLTQSEHKIWTLHIKNVQESDRGGYMCQINTMPMKSQVGYLDVTVPPDFINSETSSDVVVRENQNLTLRCKARGHPEPKLTWRREDNKPIEYGNWQSNKESGFEYPNSTEGEVIHIEKVSRLHMGAYLCIAQNGIPPSVSRRIVLQVNFPPMIWVPNQLLGASIDDQVILRCDTEAFPLSLNYWTKEDRSSSTKGDEPDHAEIMIVNSDRYRIANQEQSYKVHMKLVIKRITSDDFGTYRCHAKNSLGSTQGSIRIYGIPEFVGHVPNVTAQVGREARLACIIRNLASYSAAWIRDDLKSILTLQTHIITRDPRISLIRYFILVIRNVQFSDRGGYMCQINTVPLRKQIGYLRVVVPPDIIDHESSNDVLVREGDNVTLRCKARGYPEPVIEWRREDGARVPLGNRSNGHNNRHVMVNKTEGELLEIARVTRVHSGAWLCIASNGVMPSVSRRILLNVQFVPQIWIPIEEIGAPFGSNITLDCHIEAYPLPLNYWTFGSQSQSIYISGPKYEVSVKEKGYKRHLKLTIQSLSSEDLGLYQCHAHNSLGRQVKQVKVYSSKIHQQSQSKWNPNDRSQQPPLPKRVSSTSIDPMTTTTKNNDKSKRKRKRKKIKLTTTIPRKEWSAVLDGGPRFNDKLMMTNISDRNFDLNRRSSKKKNIRPSDDDDEYYNEDDYYYDEDDNNYYDDCVHHKFEMFLMMVVIFNTVLSIPRYFLY</sequence>
<evidence type="ECO:0000256" key="5">
    <source>
        <dbReference type="ARBA" id="ARBA00023136"/>
    </source>
</evidence>
<keyword evidence="5 10" id="KW-0472">Membrane</keyword>
<dbReference type="KEGG" id="dpte:113799563"/>
<dbReference type="OrthoDB" id="10012075at2759"/>
<keyword evidence="12" id="KW-1185">Reference proteome</keyword>
<evidence type="ECO:0000256" key="9">
    <source>
        <dbReference type="SAM" id="MobiDB-lite"/>
    </source>
</evidence>
<dbReference type="InterPro" id="IPR007110">
    <property type="entry name" value="Ig-like_dom"/>
</dbReference>
<protein>
    <submittedName>
        <fullName evidence="13">Hemicentin-1-like</fullName>
    </submittedName>
</protein>
<keyword evidence="10" id="KW-0812">Transmembrane</keyword>
<dbReference type="InterPro" id="IPR003598">
    <property type="entry name" value="Ig_sub2"/>
</dbReference>
<dbReference type="Pfam" id="PF07679">
    <property type="entry name" value="I-set"/>
    <property type="match status" value="2"/>
</dbReference>
<accession>A0A6P6YKF8</accession>
<name>A0A6P6YKF8_DERPT</name>
<evidence type="ECO:0000313" key="13">
    <source>
        <dbReference type="RefSeq" id="XP_027206018.1"/>
    </source>
</evidence>
<organism evidence="12 13">
    <name type="scientific">Dermatophagoides pteronyssinus</name>
    <name type="common">European house dust mite</name>
    <dbReference type="NCBI Taxonomy" id="6956"/>
    <lineage>
        <taxon>Eukaryota</taxon>
        <taxon>Metazoa</taxon>
        <taxon>Ecdysozoa</taxon>
        <taxon>Arthropoda</taxon>
        <taxon>Chelicerata</taxon>
        <taxon>Arachnida</taxon>
        <taxon>Acari</taxon>
        <taxon>Acariformes</taxon>
        <taxon>Sarcoptiformes</taxon>
        <taxon>Astigmata</taxon>
        <taxon>Psoroptidia</taxon>
        <taxon>Analgoidea</taxon>
        <taxon>Pyroglyphidae</taxon>
        <taxon>Dermatophagoidinae</taxon>
        <taxon>Dermatophagoides</taxon>
    </lineage>
</organism>
<keyword evidence="3" id="KW-0732">Signal</keyword>
<feature type="transmembrane region" description="Helical" evidence="10">
    <location>
        <begin position="823"/>
        <end position="842"/>
    </location>
</feature>
<dbReference type="SUPFAM" id="SSF48726">
    <property type="entry name" value="Immunoglobulin"/>
    <property type="match status" value="6"/>
</dbReference>
<evidence type="ECO:0000256" key="2">
    <source>
        <dbReference type="ARBA" id="ARBA00022475"/>
    </source>
</evidence>
<evidence type="ECO:0000256" key="1">
    <source>
        <dbReference type="ARBA" id="ARBA00004236"/>
    </source>
</evidence>
<dbReference type="InterPro" id="IPR051170">
    <property type="entry name" value="Neural/epithelial_adhesion"/>
</dbReference>
<dbReference type="AlphaFoldDB" id="A0A6P6YKF8"/>
<dbReference type="SMART" id="SM00409">
    <property type="entry name" value="IG"/>
    <property type="match status" value="6"/>
</dbReference>
<feature type="domain" description="Ig-like" evidence="11">
    <location>
        <begin position="177"/>
        <end position="270"/>
    </location>
</feature>
<feature type="region of interest" description="Disordered" evidence="9">
    <location>
        <begin position="692"/>
        <end position="741"/>
    </location>
</feature>
<evidence type="ECO:0000259" key="11">
    <source>
        <dbReference type="PROSITE" id="PS50835"/>
    </source>
</evidence>
<reference evidence="13" key="1">
    <citation type="submission" date="2025-08" db="UniProtKB">
        <authorList>
            <consortium name="RefSeq"/>
        </authorList>
    </citation>
    <scope>IDENTIFICATION</scope>
    <source>
        <strain evidence="13">Airmid</strain>
    </source>
</reference>
<evidence type="ECO:0000256" key="8">
    <source>
        <dbReference type="ARBA" id="ARBA00023319"/>
    </source>
</evidence>
<feature type="compositionally biased region" description="Basic residues" evidence="9">
    <location>
        <begin position="732"/>
        <end position="741"/>
    </location>
</feature>
<evidence type="ECO:0000256" key="4">
    <source>
        <dbReference type="ARBA" id="ARBA00022737"/>
    </source>
</evidence>
<feature type="domain" description="Ig-like" evidence="11">
    <location>
        <begin position="390"/>
        <end position="480"/>
    </location>
</feature>
<dbReference type="InterPro" id="IPR013783">
    <property type="entry name" value="Ig-like_fold"/>
</dbReference>
<dbReference type="PROSITE" id="PS50835">
    <property type="entry name" value="IG_LIKE"/>
    <property type="match status" value="6"/>
</dbReference>
<keyword evidence="4" id="KW-0677">Repeat</keyword>
<dbReference type="GO" id="GO:0043005">
    <property type="term" value="C:neuron projection"/>
    <property type="evidence" value="ECO:0007669"/>
    <property type="project" value="TreeGrafter"/>
</dbReference>
<dbReference type="FunFam" id="2.60.40.10:FF:000328">
    <property type="entry name" value="CLUMA_CG000981, isoform A"/>
    <property type="match status" value="2"/>
</dbReference>
<dbReference type="OMA" id="FETPDCQ"/>
<dbReference type="Gene3D" id="2.60.40.10">
    <property type="entry name" value="Immunoglobulins"/>
    <property type="match status" value="6"/>
</dbReference>
<dbReference type="Pfam" id="PF13927">
    <property type="entry name" value="Ig_3"/>
    <property type="match status" value="4"/>
</dbReference>
<evidence type="ECO:0000256" key="7">
    <source>
        <dbReference type="ARBA" id="ARBA00023180"/>
    </source>
</evidence>
<dbReference type="InterPro" id="IPR036179">
    <property type="entry name" value="Ig-like_dom_sf"/>
</dbReference>
<dbReference type="GO" id="GO:0005886">
    <property type="term" value="C:plasma membrane"/>
    <property type="evidence" value="ECO:0007669"/>
    <property type="project" value="UniProtKB-SubCell"/>
</dbReference>
<keyword evidence="2" id="KW-1003">Cell membrane</keyword>
<feature type="domain" description="Ig-like" evidence="11">
    <location>
        <begin position="592"/>
        <end position="687"/>
    </location>
</feature>
<dbReference type="SMART" id="SM00408">
    <property type="entry name" value="IGc2"/>
    <property type="match status" value="6"/>
</dbReference>
<dbReference type="Proteomes" id="UP000515146">
    <property type="component" value="Unplaced"/>
</dbReference>
<evidence type="ECO:0000256" key="10">
    <source>
        <dbReference type="SAM" id="Phobius"/>
    </source>
</evidence>
<evidence type="ECO:0000256" key="3">
    <source>
        <dbReference type="ARBA" id="ARBA00022729"/>
    </source>
</evidence>
<evidence type="ECO:0000256" key="6">
    <source>
        <dbReference type="ARBA" id="ARBA00023157"/>
    </source>
</evidence>
<keyword evidence="7" id="KW-0325">Glycoprotein</keyword>
<proteinExistence type="predicted"/>
<dbReference type="PANTHER" id="PTHR12231:SF253">
    <property type="entry name" value="DPR-INTERACTING PROTEIN ETA, ISOFORM B-RELATED"/>
    <property type="match status" value="1"/>
</dbReference>
<dbReference type="InterPro" id="IPR003599">
    <property type="entry name" value="Ig_sub"/>
</dbReference>
<gene>
    <name evidence="13" type="primary">LOC113799563</name>
</gene>
<dbReference type="InterPro" id="IPR013098">
    <property type="entry name" value="Ig_I-set"/>
</dbReference>
<feature type="domain" description="Ig-like" evidence="11">
    <location>
        <begin position="75"/>
        <end position="174"/>
    </location>
</feature>
<keyword evidence="6" id="KW-1015">Disulfide bond</keyword>
<dbReference type="InParanoid" id="A0A6P6YKF8"/>
<dbReference type="RefSeq" id="XP_027206018.1">
    <property type="nucleotide sequence ID" value="XM_027350217.1"/>
</dbReference>
<keyword evidence="8" id="KW-0393">Immunoglobulin domain</keyword>
<dbReference type="PANTHER" id="PTHR12231">
    <property type="entry name" value="CTX-RELATED TYPE I TRANSMEMBRANE PROTEIN"/>
    <property type="match status" value="1"/>
</dbReference>
<comment type="subcellular location">
    <subcellularLocation>
        <location evidence="1">Cell membrane</location>
    </subcellularLocation>
</comment>
<feature type="compositionally biased region" description="Polar residues" evidence="9">
    <location>
        <begin position="692"/>
        <end position="707"/>
    </location>
</feature>
<evidence type="ECO:0000313" key="12">
    <source>
        <dbReference type="Proteomes" id="UP000515146"/>
    </source>
</evidence>
<keyword evidence="10" id="KW-1133">Transmembrane helix</keyword>